<evidence type="ECO:0000313" key="4">
    <source>
        <dbReference type="Proteomes" id="UP001220324"/>
    </source>
</evidence>
<feature type="region of interest" description="Disordered" evidence="1">
    <location>
        <begin position="472"/>
        <end position="497"/>
    </location>
</feature>
<keyword evidence="4" id="KW-1185">Reference proteome</keyword>
<comment type="caution">
    <text evidence="3">The sequence shown here is derived from an EMBL/GenBank/DDBJ whole genome shotgun (WGS) entry which is preliminary data.</text>
</comment>
<dbReference type="Gene3D" id="3.40.50.1820">
    <property type="entry name" value="alpha/beta hydrolase"/>
    <property type="match status" value="1"/>
</dbReference>
<dbReference type="Pfam" id="PF00135">
    <property type="entry name" value="COesterase"/>
    <property type="match status" value="1"/>
</dbReference>
<dbReference type="AlphaFoldDB" id="A0AAD6CYE5"/>
<dbReference type="InterPro" id="IPR050309">
    <property type="entry name" value="Type-B_Carboxylest/Lipase"/>
</dbReference>
<dbReference type="GO" id="GO:0017000">
    <property type="term" value="P:antibiotic biosynthetic process"/>
    <property type="evidence" value="ECO:0007669"/>
    <property type="project" value="UniProtKB-ARBA"/>
</dbReference>
<proteinExistence type="predicted"/>
<dbReference type="GO" id="GO:0072330">
    <property type="term" value="P:monocarboxylic acid biosynthetic process"/>
    <property type="evidence" value="ECO:0007669"/>
    <property type="project" value="UniProtKB-ARBA"/>
</dbReference>
<dbReference type="EMBL" id="JAQIZZ010000005">
    <property type="protein sequence ID" value="KAJ5541060.1"/>
    <property type="molecule type" value="Genomic_DNA"/>
</dbReference>
<reference evidence="3 4" key="1">
    <citation type="journal article" date="2023" name="IMA Fungus">
        <title>Comparative genomic study of the Penicillium genus elucidates a diverse pangenome and 15 lateral gene transfer events.</title>
        <authorList>
            <person name="Petersen C."/>
            <person name="Sorensen T."/>
            <person name="Nielsen M.R."/>
            <person name="Sondergaard T.E."/>
            <person name="Sorensen J.L."/>
            <person name="Fitzpatrick D.A."/>
            <person name="Frisvad J.C."/>
            <person name="Nielsen K.L."/>
        </authorList>
    </citation>
    <scope>NUCLEOTIDE SEQUENCE [LARGE SCALE GENOMIC DNA]</scope>
    <source>
        <strain evidence="3 4">IBT 35679</strain>
    </source>
</reference>
<name>A0AAD6CYE5_9EURO</name>
<dbReference type="InterPro" id="IPR029058">
    <property type="entry name" value="AB_hydrolase_fold"/>
</dbReference>
<dbReference type="InterPro" id="IPR002018">
    <property type="entry name" value="CarbesteraseB"/>
</dbReference>
<evidence type="ECO:0000313" key="3">
    <source>
        <dbReference type="EMBL" id="KAJ5541060.1"/>
    </source>
</evidence>
<evidence type="ECO:0000259" key="2">
    <source>
        <dbReference type="Pfam" id="PF00135"/>
    </source>
</evidence>
<accession>A0AAD6CYE5</accession>
<dbReference type="PANTHER" id="PTHR11559">
    <property type="entry name" value="CARBOXYLESTERASE"/>
    <property type="match status" value="1"/>
</dbReference>
<dbReference type="Proteomes" id="UP001220324">
    <property type="component" value="Unassembled WGS sequence"/>
</dbReference>
<organism evidence="3 4">
    <name type="scientific">Penicillium frequentans</name>
    <dbReference type="NCBI Taxonomy" id="3151616"/>
    <lineage>
        <taxon>Eukaryota</taxon>
        <taxon>Fungi</taxon>
        <taxon>Dikarya</taxon>
        <taxon>Ascomycota</taxon>
        <taxon>Pezizomycotina</taxon>
        <taxon>Eurotiomycetes</taxon>
        <taxon>Eurotiomycetidae</taxon>
        <taxon>Eurotiales</taxon>
        <taxon>Aspergillaceae</taxon>
        <taxon>Penicillium</taxon>
    </lineage>
</organism>
<feature type="domain" description="Carboxylesterase type B" evidence="2">
    <location>
        <begin position="6"/>
        <end position="438"/>
    </location>
</feature>
<dbReference type="SUPFAM" id="SSF53474">
    <property type="entry name" value="alpha/beta-Hydrolases"/>
    <property type="match status" value="1"/>
</dbReference>
<gene>
    <name evidence="3" type="ORF">N7494_006136</name>
</gene>
<sequence>MAILDTSKLGEIRGREGEGVSQYLGIQYATLKDRFADAELIESRTGGVLDATNDGPLALSLPIGCDIELGHVQHTLPKKELHQSDVDCLNLNIAVPSNATSESKLPVLFFIHGGGLFIGGNSWPQYDLTRLVKLSIERKLPTVVVTVNYRLGAPGFLTSEELRQAGYRSNNGLRDQRVALEWVQKHIRDFGGDPENVTAAGQSAGGASVTYHLHSQKPLFKRAISMAGTSLLLHALPNIAHEENYEKAMAALGLSDAPPEERVKALLEMPGEELVAKLPPGVSFAPALDGDLILPGTTYTEIGKPGSSFLPGKEWCQDLLIGNNEIDASILDFLAPQIKTQTTKKFIAAIHKVLALHPAVGQRILGAYEITEDTPDAKAFKSVLAYANDISFNAPALSYALGWPGDAYVYYFNEGNPWDGPWKGRANHILDVIFFFQNLNDFMSAEQAAVSTAFAEDIFKFCHGVAPWPATSSQIDDGSPARIYGPSERGTTTSVSPQLLGGDTLRRRILFDFASEVSLDDLAKVLGEMMSS</sequence>
<evidence type="ECO:0000256" key="1">
    <source>
        <dbReference type="SAM" id="MobiDB-lite"/>
    </source>
</evidence>
<protein>
    <recommendedName>
        <fullName evidence="2">Carboxylesterase type B domain-containing protein</fullName>
    </recommendedName>
</protein>